<evidence type="ECO:0000256" key="1">
    <source>
        <dbReference type="ARBA" id="ARBA00006284"/>
    </source>
</evidence>
<comment type="similarity">
    <text evidence="1 4">Belongs to the glycerate kinase type-1 family.</text>
</comment>
<dbReference type="Pfam" id="PF02595">
    <property type="entry name" value="Gly_kinase"/>
    <property type="match status" value="1"/>
</dbReference>
<dbReference type="EMBL" id="CAADFQ010000096">
    <property type="protein sequence ID" value="VFK35023.1"/>
    <property type="molecule type" value="Genomic_DNA"/>
</dbReference>
<dbReference type="InterPro" id="IPR004381">
    <property type="entry name" value="Glycerate_kinase"/>
</dbReference>
<dbReference type="InterPro" id="IPR036129">
    <property type="entry name" value="Glycerate_kinase_sf"/>
</dbReference>
<organism evidence="6">
    <name type="scientific">Candidatus Kentrum sp. MB</name>
    <dbReference type="NCBI Taxonomy" id="2138164"/>
    <lineage>
        <taxon>Bacteria</taxon>
        <taxon>Pseudomonadati</taxon>
        <taxon>Pseudomonadota</taxon>
        <taxon>Gammaproteobacteria</taxon>
        <taxon>Candidatus Kentrum</taxon>
    </lineage>
</organism>
<dbReference type="Gene3D" id="3.40.50.10350">
    <property type="entry name" value="Glycerate kinase, domain 1"/>
    <property type="match status" value="1"/>
</dbReference>
<keyword evidence="2 4" id="KW-0808">Transferase</keyword>
<dbReference type="PIRSF" id="PIRSF006078">
    <property type="entry name" value="GlxK"/>
    <property type="match status" value="1"/>
</dbReference>
<evidence type="ECO:0000313" key="5">
    <source>
        <dbReference type="EMBL" id="VFK31999.1"/>
    </source>
</evidence>
<name>A0A450Y0H4_9GAMM</name>
<dbReference type="InterPro" id="IPR018197">
    <property type="entry name" value="Glycerate_kinase_RE-like"/>
</dbReference>
<dbReference type="NCBIfam" id="TIGR00045">
    <property type="entry name" value="glycerate kinase"/>
    <property type="match status" value="1"/>
</dbReference>
<dbReference type="PANTHER" id="PTHR21599">
    <property type="entry name" value="GLYCERATE KINASE"/>
    <property type="match status" value="1"/>
</dbReference>
<dbReference type="Gene3D" id="3.90.1510.10">
    <property type="entry name" value="Glycerate kinase, domain 2"/>
    <property type="match status" value="1"/>
</dbReference>
<dbReference type="GO" id="GO:0008887">
    <property type="term" value="F:glycerate kinase activity"/>
    <property type="evidence" value="ECO:0007669"/>
    <property type="project" value="UniProtKB-UniRule"/>
</dbReference>
<sequence>MRILISPDSYRGVLSSGAVANAMEEGLKRSRLSASFVKQPVADGGEGTVDTLVEHLQGRFVTSTVTGLLGDPIEAKWGLLFDDTIAVIEISAASGVETVPAYRRDPMLATTYGTGELIRNALDHGCQRIFLGLGGSGTIDGGLGILEALGVRFQDADGKLLPRGGGALAKLETIEATGVDPRICNGALTVLCDIEIPIFFDGTSIIRMFGPQKGASVDEIAQLELGFERLSSVIKDHFGSMIGEELYGGAAGGAAGSLRALIGARLVSGIDTILSLLRFDELLRTVDIVVTGEGRIDRQTLRGKAPVGVIGAAKKFDIPVYCVTGTLADGVNSDDLGCSAPIFELPDNNTGSFDPETSYAQIVQTAEKLGNTLLHNATARAY</sequence>
<proteinExistence type="inferred from homology"/>
<dbReference type="AlphaFoldDB" id="A0A450Y0H4"/>
<evidence type="ECO:0000256" key="3">
    <source>
        <dbReference type="ARBA" id="ARBA00022777"/>
    </source>
</evidence>
<evidence type="ECO:0000313" key="6">
    <source>
        <dbReference type="EMBL" id="VFK35023.1"/>
    </source>
</evidence>
<dbReference type="GO" id="GO:0031388">
    <property type="term" value="P:organic acid phosphorylation"/>
    <property type="evidence" value="ECO:0007669"/>
    <property type="project" value="UniProtKB-UniRule"/>
</dbReference>
<evidence type="ECO:0000256" key="2">
    <source>
        <dbReference type="ARBA" id="ARBA00022679"/>
    </source>
</evidence>
<dbReference type="EMBL" id="CAADGH010000101">
    <property type="protein sequence ID" value="VFK77116.1"/>
    <property type="molecule type" value="Genomic_DNA"/>
</dbReference>
<reference evidence="6" key="1">
    <citation type="submission" date="2019-02" db="EMBL/GenBank/DDBJ databases">
        <authorList>
            <person name="Gruber-Vodicka R. H."/>
            <person name="Seah K. B. B."/>
        </authorList>
    </citation>
    <scope>NUCLEOTIDE SEQUENCE</scope>
    <source>
        <strain evidence="5">BECK_BZ197</strain>
        <strain evidence="7">BECK_BZ198</strain>
        <strain evidence="6">BECK_BZ199</strain>
    </source>
</reference>
<dbReference type="PANTHER" id="PTHR21599:SF0">
    <property type="entry name" value="GLYCERATE KINASE"/>
    <property type="match status" value="1"/>
</dbReference>
<evidence type="ECO:0000256" key="4">
    <source>
        <dbReference type="PIRNR" id="PIRNR006078"/>
    </source>
</evidence>
<dbReference type="SUPFAM" id="SSF110738">
    <property type="entry name" value="Glycerate kinase I"/>
    <property type="match status" value="1"/>
</dbReference>
<evidence type="ECO:0000313" key="7">
    <source>
        <dbReference type="EMBL" id="VFK77116.1"/>
    </source>
</evidence>
<keyword evidence="3 4" id="KW-0418">Kinase</keyword>
<gene>
    <name evidence="5" type="ORF">BECKMB1821G_GA0114241_11001</name>
    <name evidence="7" type="ORF">BECKMB1821H_GA0114242_11011</name>
    <name evidence="6" type="ORF">BECKMB1821I_GA0114274_10961</name>
</gene>
<accession>A0A450Y0H4</accession>
<dbReference type="EMBL" id="CAADFO010000100">
    <property type="protein sequence ID" value="VFK31999.1"/>
    <property type="molecule type" value="Genomic_DNA"/>
</dbReference>
<dbReference type="InterPro" id="IPR018193">
    <property type="entry name" value="Glyc_kinase_flavodox-like_fold"/>
</dbReference>
<protein>
    <submittedName>
        <fullName evidence="6">Glycerate kinase</fullName>
    </submittedName>
</protein>